<protein>
    <submittedName>
        <fullName evidence="1">Uncharacterized protein</fullName>
    </submittedName>
</protein>
<proteinExistence type="predicted"/>
<organism evidence="1 2">
    <name type="scientific">Glomus cerebriforme</name>
    <dbReference type="NCBI Taxonomy" id="658196"/>
    <lineage>
        <taxon>Eukaryota</taxon>
        <taxon>Fungi</taxon>
        <taxon>Fungi incertae sedis</taxon>
        <taxon>Mucoromycota</taxon>
        <taxon>Glomeromycotina</taxon>
        <taxon>Glomeromycetes</taxon>
        <taxon>Glomerales</taxon>
        <taxon>Glomeraceae</taxon>
        <taxon>Glomus</taxon>
    </lineage>
</organism>
<dbReference type="OrthoDB" id="2445186at2759"/>
<keyword evidence="2" id="KW-1185">Reference proteome</keyword>
<name>A0A397S028_9GLOM</name>
<evidence type="ECO:0000313" key="2">
    <source>
        <dbReference type="Proteomes" id="UP000265703"/>
    </source>
</evidence>
<gene>
    <name evidence="1" type="ORF">C1645_841017</name>
</gene>
<evidence type="ECO:0000313" key="1">
    <source>
        <dbReference type="EMBL" id="RIA79298.1"/>
    </source>
</evidence>
<dbReference type="EMBL" id="QKYT01001384">
    <property type="protein sequence ID" value="RIA79298.1"/>
    <property type="molecule type" value="Genomic_DNA"/>
</dbReference>
<dbReference type="AlphaFoldDB" id="A0A397S028"/>
<sequence>MSTEIYQELKYTDIIKQVEEKNWNNFTKYKLEFENKALPINSNTFIELINQYQEDSSNFQFKHFIYDLHLICNNYAYQIRSPVLINKSTFTHDFLASFIKFIASKYIKGWDTKQSVSAKDEQDIDRRHDVIGKLFYNNIFYEVFFIEVSYSPFHYNPMDHIIDDHTKL</sequence>
<accession>A0A397S028</accession>
<reference evidence="1 2" key="1">
    <citation type="submission" date="2018-06" db="EMBL/GenBank/DDBJ databases">
        <title>Comparative genomics reveals the genomic features of Rhizophagus irregularis, R. cerebriforme, R. diaphanum and Gigaspora rosea, and their symbiotic lifestyle signature.</title>
        <authorList>
            <person name="Morin E."/>
            <person name="San Clemente H."/>
            <person name="Chen E.C.H."/>
            <person name="De La Providencia I."/>
            <person name="Hainaut M."/>
            <person name="Kuo A."/>
            <person name="Kohler A."/>
            <person name="Murat C."/>
            <person name="Tang N."/>
            <person name="Roy S."/>
            <person name="Loubradou J."/>
            <person name="Henrissat B."/>
            <person name="Grigoriev I.V."/>
            <person name="Corradi N."/>
            <person name="Roux C."/>
            <person name="Martin F.M."/>
        </authorList>
    </citation>
    <scope>NUCLEOTIDE SEQUENCE [LARGE SCALE GENOMIC DNA]</scope>
    <source>
        <strain evidence="1 2">DAOM 227022</strain>
    </source>
</reference>
<dbReference type="Proteomes" id="UP000265703">
    <property type="component" value="Unassembled WGS sequence"/>
</dbReference>
<comment type="caution">
    <text evidence="1">The sequence shown here is derived from an EMBL/GenBank/DDBJ whole genome shotgun (WGS) entry which is preliminary data.</text>
</comment>